<dbReference type="SUPFAM" id="SSF53187">
    <property type="entry name" value="Zn-dependent exopeptidases"/>
    <property type="match status" value="1"/>
</dbReference>
<feature type="region of interest" description="Disordered" evidence="5">
    <location>
        <begin position="27"/>
        <end position="88"/>
    </location>
</feature>
<keyword evidence="9" id="KW-1185">Reference proteome</keyword>
<evidence type="ECO:0000256" key="3">
    <source>
        <dbReference type="ARBA" id="ARBA00022801"/>
    </source>
</evidence>
<comment type="cofactor">
    <cofactor evidence="1">
        <name>Zn(2+)</name>
        <dbReference type="ChEBI" id="CHEBI:29105"/>
    </cofactor>
</comment>
<dbReference type="PANTHER" id="PTHR37326">
    <property type="entry name" value="BLL3975 PROTEIN"/>
    <property type="match status" value="1"/>
</dbReference>
<dbReference type="Proteomes" id="UP001408594">
    <property type="component" value="Unassembled WGS sequence"/>
</dbReference>
<evidence type="ECO:0000313" key="9">
    <source>
        <dbReference type="Proteomes" id="UP001408594"/>
    </source>
</evidence>
<dbReference type="Gene3D" id="3.40.630.10">
    <property type="entry name" value="Zn peptidases"/>
    <property type="match status" value="1"/>
</dbReference>
<organism evidence="8 9">
    <name type="scientific">Microbulbifer aestuariivivens</name>
    <dbReference type="NCBI Taxonomy" id="1908308"/>
    <lineage>
        <taxon>Bacteria</taxon>
        <taxon>Pseudomonadati</taxon>
        <taxon>Pseudomonadota</taxon>
        <taxon>Gammaproteobacteria</taxon>
        <taxon>Cellvibrionales</taxon>
        <taxon>Microbulbiferaceae</taxon>
        <taxon>Microbulbifer</taxon>
    </lineage>
</organism>
<proteinExistence type="predicted"/>
<feature type="compositionally biased region" description="Low complexity" evidence="5">
    <location>
        <begin position="426"/>
        <end position="437"/>
    </location>
</feature>
<reference evidence="8 9" key="1">
    <citation type="submission" date="2024-02" db="EMBL/GenBank/DDBJ databases">
        <title>Microbulbifer aestuariivivens NBRC 112533.</title>
        <authorList>
            <person name="Ichikawa N."/>
            <person name="Katano-Makiyama Y."/>
            <person name="Hidaka K."/>
        </authorList>
    </citation>
    <scope>NUCLEOTIDE SEQUENCE [LARGE SCALE GENOMIC DNA]</scope>
    <source>
        <strain evidence="8 9">NBRC 112533</strain>
    </source>
</reference>
<sequence length="497" mass="52834">MPLHSRMSPRSLARILAATLLLTALPGWPTEDADDPESTGEPQPEVTAPQTPESTDGLPPQPAANDKHDAETEPTEPNATAETTEAKPLRLLGAEVPPATATRLAWSPNQHFEGVYSSTAVLVVNGAEPGPTLCLTAALHGDELNGIETVRRVMYNLEPDSLKGAVIGVPIVNLQGFHRGSRYLTDRRDLNRHFPGDPDGSSASRIAHSFFHEIVAHCNAIVDLHTGSFYRTNLPQLRADLSNPKVVKLTKGFGSTVVLHSDGAKGTLRRAAVNAGIPTVTLEAGAPMVLDELSVSHSVKGIHTLLNQLEMVNKFRLWGDPEPVYYNSTWQRATSGGIIFSKVKLGQFVRQGELLGTVTNPITNVRTEIRSAHNGRILGMALNQVVQPGFAAYHIGIQAPEEQISAPEEVTAELPSATSGEEPAISEEGAAEETAAAQGKDQPVGTGSDEPTDTVTENGEPAGQEAADKREAPPGDAGNVGNDGERPEVANPESDDE</sequence>
<evidence type="ECO:0000259" key="7">
    <source>
        <dbReference type="Pfam" id="PF24827"/>
    </source>
</evidence>
<keyword evidence="4" id="KW-0862">Zinc</keyword>
<dbReference type="CDD" id="cd06251">
    <property type="entry name" value="M14_ASTE_ASPA-like"/>
    <property type="match status" value="1"/>
</dbReference>
<dbReference type="RefSeq" id="WP_345548622.1">
    <property type="nucleotide sequence ID" value="NZ_BAABRT010000003.1"/>
</dbReference>
<accession>A0ABP9WLB7</accession>
<evidence type="ECO:0000256" key="5">
    <source>
        <dbReference type="SAM" id="MobiDB-lite"/>
    </source>
</evidence>
<dbReference type="Pfam" id="PF24827">
    <property type="entry name" value="AstE_AspA_cat"/>
    <property type="match status" value="1"/>
</dbReference>
<dbReference type="InterPro" id="IPR055438">
    <property type="entry name" value="AstE_AspA_cat"/>
</dbReference>
<protein>
    <recommendedName>
        <fullName evidence="7">Succinylglutamate desuccinylase/Aspartoacylase catalytic domain-containing protein</fullName>
    </recommendedName>
</protein>
<feature type="domain" description="Succinylglutamate desuccinylase/Aspartoacylase catalytic" evidence="7">
    <location>
        <begin position="129"/>
        <end position="307"/>
    </location>
</feature>
<gene>
    <name evidence="8" type="ORF">Maes01_00545</name>
</gene>
<keyword evidence="2" id="KW-0479">Metal-binding</keyword>
<evidence type="ECO:0000256" key="4">
    <source>
        <dbReference type="ARBA" id="ARBA00022833"/>
    </source>
</evidence>
<evidence type="ECO:0000313" key="8">
    <source>
        <dbReference type="EMBL" id="GAA5523996.1"/>
    </source>
</evidence>
<dbReference type="InterPro" id="IPR053138">
    <property type="entry name" value="N-alpha-Ac-DABA_deacetylase"/>
</dbReference>
<keyword evidence="3" id="KW-0378">Hydrolase</keyword>
<keyword evidence="6" id="KW-0732">Signal</keyword>
<feature type="chain" id="PRO_5046971600" description="Succinylglutamate desuccinylase/Aspartoacylase catalytic domain-containing protein" evidence="6">
    <location>
        <begin position="34"/>
        <end position="497"/>
    </location>
</feature>
<dbReference type="EMBL" id="BAABRT010000003">
    <property type="protein sequence ID" value="GAA5523996.1"/>
    <property type="molecule type" value="Genomic_DNA"/>
</dbReference>
<comment type="caution">
    <text evidence="8">The sequence shown here is derived from an EMBL/GenBank/DDBJ whole genome shotgun (WGS) entry which is preliminary data.</text>
</comment>
<evidence type="ECO:0000256" key="6">
    <source>
        <dbReference type="SAM" id="SignalP"/>
    </source>
</evidence>
<feature type="region of interest" description="Disordered" evidence="5">
    <location>
        <begin position="408"/>
        <end position="497"/>
    </location>
</feature>
<feature type="signal peptide" evidence="6">
    <location>
        <begin position="1"/>
        <end position="33"/>
    </location>
</feature>
<evidence type="ECO:0000256" key="2">
    <source>
        <dbReference type="ARBA" id="ARBA00022723"/>
    </source>
</evidence>
<evidence type="ECO:0000256" key="1">
    <source>
        <dbReference type="ARBA" id="ARBA00001947"/>
    </source>
</evidence>
<name>A0ABP9WLB7_9GAMM</name>
<dbReference type="PANTHER" id="PTHR37326:SF2">
    <property type="entry name" value="SUCCINYLGLUTAMATE DESUCCINYLASE_ASPARTOACYLASE FAMILY PROTEIN"/>
    <property type="match status" value="1"/>
</dbReference>